<dbReference type="PANTHER" id="PTHR15032:SF4">
    <property type="entry name" value="N-ACYL-PHOSPHATIDYLETHANOLAMINE-HYDROLYZING PHOSPHOLIPASE D"/>
    <property type="match status" value="1"/>
</dbReference>
<dbReference type="Proteomes" id="UP000076532">
    <property type="component" value="Unassembled WGS sequence"/>
</dbReference>
<sequence length="236" mass="24767">MAQHRQDVGGVLRSRGEVQADTQKKTGCASSAPPGACPPSSTTSAENDNQARDIKAPWFGHPCFLAELLAPPSLPESSSTSTFGSDVVLWFQATPAPASAAEHVVVLSHNDYDYTDTTTLQHIYAAQPKGSVQFFSKFGSAATPASSPSPPTPFAAQDKDYTVLRCPVFTEIRSRFGGFDLACIPIGAFSPRGALSPVGRGRHPQRGAVEEAHQDALVVLVGRGVFQASGDAKGGV</sequence>
<dbReference type="PANTHER" id="PTHR15032">
    <property type="entry name" value="N-ACYL-PHOSPHATIDYLETHANOLAMINE-HYDROLYZING PHOSPHOLIPASE D"/>
    <property type="match status" value="1"/>
</dbReference>
<feature type="region of interest" description="Disordered" evidence="1">
    <location>
        <begin position="1"/>
        <end position="49"/>
    </location>
</feature>
<protein>
    <submittedName>
        <fullName evidence="2">Uncharacterized protein</fullName>
    </submittedName>
</protein>
<feature type="compositionally biased region" description="Basic and acidic residues" evidence="1">
    <location>
        <begin position="14"/>
        <end position="24"/>
    </location>
</feature>
<dbReference type="OrthoDB" id="332863at2759"/>
<reference evidence="2 3" key="1">
    <citation type="journal article" date="2016" name="Mol. Biol. Evol.">
        <title>Comparative Genomics of Early-Diverging Mushroom-Forming Fungi Provides Insights into the Origins of Lignocellulose Decay Capabilities.</title>
        <authorList>
            <person name="Nagy L.G."/>
            <person name="Riley R."/>
            <person name="Tritt A."/>
            <person name="Adam C."/>
            <person name="Daum C."/>
            <person name="Floudas D."/>
            <person name="Sun H."/>
            <person name="Yadav J.S."/>
            <person name="Pangilinan J."/>
            <person name="Larsson K.H."/>
            <person name="Matsuura K."/>
            <person name="Barry K."/>
            <person name="Labutti K."/>
            <person name="Kuo R."/>
            <person name="Ohm R.A."/>
            <person name="Bhattacharya S.S."/>
            <person name="Shirouzu T."/>
            <person name="Yoshinaga Y."/>
            <person name="Martin F.M."/>
            <person name="Grigoriev I.V."/>
            <person name="Hibbett D.S."/>
        </authorList>
    </citation>
    <scope>NUCLEOTIDE SEQUENCE [LARGE SCALE GENOMIC DNA]</scope>
    <source>
        <strain evidence="2 3">CBS 109695</strain>
    </source>
</reference>
<dbReference type="STRING" id="436010.A0A166PAY7"/>
<dbReference type="AlphaFoldDB" id="A0A166PAY7"/>
<evidence type="ECO:0000256" key="1">
    <source>
        <dbReference type="SAM" id="MobiDB-lite"/>
    </source>
</evidence>
<organism evidence="2 3">
    <name type="scientific">Athelia psychrophila</name>
    <dbReference type="NCBI Taxonomy" id="1759441"/>
    <lineage>
        <taxon>Eukaryota</taxon>
        <taxon>Fungi</taxon>
        <taxon>Dikarya</taxon>
        <taxon>Basidiomycota</taxon>
        <taxon>Agaricomycotina</taxon>
        <taxon>Agaricomycetes</taxon>
        <taxon>Agaricomycetidae</taxon>
        <taxon>Atheliales</taxon>
        <taxon>Atheliaceae</taxon>
        <taxon>Athelia</taxon>
    </lineage>
</organism>
<dbReference type="EMBL" id="KV417517">
    <property type="protein sequence ID" value="KZP25908.1"/>
    <property type="molecule type" value="Genomic_DNA"/>
</dbReference>
<proteinExistence type="predicted"/>
<dbReference type="GO" id="GO:0005737">
    <property type="term" value="C:cytoplasm"/>
    <property type="evidence" value="ECO:0007669"/>
    <property type="project" value="TreeGrafter"/>
</dbReference>
<accession>A0A166PAY7</accession>
<gene>
    <name evidence="2" type="ORF">FIBSPDRAFT_1041014</name>
</gene>
<keyword evidence="3" id="KW-1185">Reference proteome</keyword>
<name>A0A166PAY7_9AGAM</name>
<evidence type="ECO:0000313" key="2">
    <source>
        <dbReference type="EMBL" id="KZP25908.1"/>
    </source>
</evidence>
<evidence type="ECO:0000313" key="3">
    <source>
        <dbReference type="Proteomes" id="UP000076532"/>
    </source>
</evidence>
<feature type="compositionally biased region" description="Low complexity" evidence="1">
    <location>
        <begin position="27"/>
        <end position="45"/>
    </location>
</feature>